<evidence type="ECO:0000313" key="2">
    <source>
        <dbReference type="Proteomes" id="UP000193642"/>
    </source>
</evidence>
<sequence>MAVILSGLHQSRRRCASFGLIDLADSAEEDRVSVGRVPKGRALNRAPSLNVNCLTMRRTCAGLVWLLTRWWW</sequence>
<dbReference type="Proteomes" id="UP000193642">
    <property type="component" value="Unassembled WGS sequence"/>
</dbReference>
<proteinExistence type="predicted"/>
<dbReference type="AlphaFoldDB" id="A0A1Y2CQ69"/>
<evidence type="ECO:0000313" key="1">
    <source>
        <dbReference type="EMBL" id="ORY48495.1"/>
    </source>
</evidence>
<comment type="caution">
    <text evidence="1">The sequence shown here is derived from an EMBL/GenBank/DDBJ whole genome shotgun (WGS) entry which is preliminary data.</text>
</comment>
<keyword evidence="2" id="KW-1185">Reference proteome</keyword>
<gene>
    <name evidence="1" type="ORF">BCR33DRAFT_714265</name>
</gene>
<dbReference type="EMBL" id="MCGO01000011">
    <property type="protein sequence ID" value="ORY48495.1"/>
    <property type="molecule type" value="Genomic_DNA"/>
</dbReference>
<protein>
    <submittedName>
        <fullName evidence="1">Uncharacterized protein</fullName>
    </submittedName>
</protein>
<reference evidence="1 2" key="1">
    <citation type="submission" date="2016-07" db="EMBL/GenBank/DDBJ databases">
        <title>Pervasive Adenine N6-methylation of Active Genes in Fungi.</title>
        <authorList>
            <consortium name="DOE Joint Genome Institute"/>
            <person name="Mondo S.J."/>
            <person name="Dannebaum R.O."/>
            <person name="Kuo R.C."/>
            <person name="Labutti K."/>
            <person name="Haridas S."/>
            <person name="Kuo A."/>
            <person name="Salamov A."/>
            <person name="Ahrendt S.R."/>
            <person name="Lipzen A."/>
            <person name="Sullivan W."/>
            <person name="Andreopoulos W.B."/>
            <person name="Clum A."/>
            <person name="Lindquist E."/>
            <person name="Daum C."/>
            <person name="Ramamoorthy G.K."/>
            <person name="Gryganskyi A."/>
            <person name="Culley D."/>
            <person name="Magnuson J.K."/>
            <person name="James T.Y."/>
            <person name="O'Malley M.A."/>
            <person name="Stajich J.E."/>
            <person name="Spatafora J.W."/>
            <person name="Visel A."/>
            <person name="Grigoriev I.V."/>
        </authorList>
    </citation>
    <scope>NUCLEOTIDE SEQUENCE [LARGE SCALE GENOMIC DNA]</scope>
    <source>
        <strain evidence="1 2">JEL800</strain>
    </source>
</reference>
<organism evidence="1 2">
    <name type="scientific">Rhizoclosmatium globosum</name>
    <dbReference type="NCBI Taxonomy" id="329046"/>
    <lineage>
        <taxon>Eukaryota</taxon>
        <taxon>Fungi</taxon>
        <taxon>Fungi incertae sedis</taxon>
        <taxon>Chytridiomycota</taxon>
        <taxon>Chytridiomycota incertae sedis</taxon>
        <taxon>Chytridiomycetes</taxon>
        <taxon>Chytridiales</taxon>
        <taxon>Chytriomycetaceae</taxon>
        <taxon>Rhizoclosmatium</taxon>
    </lineage>
</organism>
<name>A0A1Y2CQ69_9FUNG</name>
<accession>A0A1Y2CQ69</accession>